<keyword evidence="3" id="KW-1185">Reference proteome</keyword>
<organism evidence="2 3">
    <name type="scientific">Portunus trituberculatus</name>
    <name type="common">Swimming crab</name>
    <name type="synonym">Neptunus trituberculatus</name>
    <dbReference type="NCBI Taxonomy" id="210409"/>
    <lineage>
        <taxon>Eukaryota</taxon>
        <taxon>Metazoa</taxon>
        <taxon>Ecdysozoa</taxon>
        <taxon>Arthropoda</taxon>
        <taxon>Crustacea</taxon>
        <taxon>Multicrustacea</taxon>
        <taxon>Malacostraca</taxon>
        <taxon>Eumalacostraca</taxon>
        <taxon>Eucarida</taxon>
        <taxon>Decapoda</taxon>
        <taxon>Pleocyemata</taxon>
        <taxon>Brachyura</taxon>
        <taxon>Eubrachyura</taxon>
        <taxon>Portunoidea</taxon>
        <taxon>Portunidae</taxon>
        <taxon>Portuninae</taxon>
        <taxon>Portunus</taxon>
    </lineage>
</organism>
<evidence type="ECO:0000313" key="3">
    <source>
        <dbReference type="Proteomes" id="UP000324222"/>
    </source>
</evidence>
<accession>A0A5B7CV02</accession>
<sequence length="77" mass="8300">MPVTLHPGAGVKVNGNVSWLIQSNRPIVHRGSSRRLGLPQLSQHQQQGRASALNRPTVLRPANDCRTILGTSALLTV</sequence>
<protein>
    <submittedName>
        <fullName evidence="2">Uncharacterized protein</fullName>
    </submittedName>
</protein>
<dbReference type="AlphaFoldDB" id="A0A5B7CV02"/>
<proteinExistence type="predicted"/>
<evidence type="ECO:0000256" key="1">
    <source>
        <dbReference type="SAM" id="MobiDB-lite"/>
    </source>
</evidence>
<evidence type="ECO:0000313" key="2">
    <source>
        <dbReference type="EMBL" id="MPC12965.1"/>
    </source>
</evidence>
<comment type="caution">
    <text evidence="2">The sequence shown here is derived from an EMBL/GenBank/DDBJ whole genome shotgun (WGS) entry which is preliminary data.</text>
</comment>
<reference evidence="2 3" key="1">
    <citation type="submission" date="2019-05" db="EMBL/GenBank/DDBJ databases">
        <title>Another draft genome of Portunus trituberculatus and its Hox gene families provides insights of decapod evolution.</title>
        <authorList>
            <person name="Jeong J.-H."/>
            <person name="Song I."/>
            <person name="Kim S."/>
            <person name="Choi T."/>
            <person name="Kim D."/>
            <person name="Ryu S."/>
            <person name="Kim W."/>
        </authorList>
    </citation>
    <scope>NUCLEOTIDE SEQUENCE [LARGE SCALE GENOMIC DNA]</scope>
    <source>
        <tissue evidence="2">Muscle</tissue>
    </source>
</reference>
<feature type="region of interest" description="Disordered" evidence="1">
    <location>
        <begin position="31"/>
        <end position="55"/>
    </location>
</feature>
<feature type="compositionally biased region" description="Polar residues" evidence="1">
    <location>
        <begin position="40"/>
        <end position="49"/>
    </location>
</feature>
<dbReference type="EMBL" id="VSRR010000248">
    <property type="protein sequence ID" value="MPC12965.1"/>
    <property type="molecule type" value="Genomic_DNA"/>
</dbReference>
<dbReference type="Proteomes" id="UP000324222">
    <property type="component" value="Unassembled WGS sequence"/>
</dbReference>
<name>A0A5B7CV02_PORTR</name>
<gene>
    <name evidence="2" type="ORF">E2C01_005682</name>
</gene>